<evidence type="ECO:0000259" key="1">
    <source>
        <dbReference type="Pfam" id="PF07238"/>
    </source>
</evidence>
<dbReference type="Gene3D" id="2.40.10.220">
    <property type="entry name" value="predicted glycosyltransferase like domains"/>
    <property type="match status" value="1"/>
</dbReference>
<proteinExistence type="predicted"/>
<dbReference type="EMBL" id="DRIH01000103">
    <property type="protein sequence ID" value="HEC67797.1"/>
    <property type="molecule type" value="Genomic_DNA"/>
</dbReference>
<organism evidence="2">
    <name type="scientific">Desulfofervidus auxilii</name>
    <dbReference type="NCBI Taxonomy" id="1621989"/>
    <lineage>
        <taxon>Bacteria</taxon>
        <taxon>Pseudomonadati</taxon>
        <taxon>Thermodesulfobacteriota</taxon>
        <taxon>Candidatus Desulfofervidia</taxon>
        <taxon>Candidatus Desulfofervidales</taxon>
        <taxon>Candidatus Desulfofervidaceae</taxon>
        <taxon>Candidatus Desulfofervidus</taxon>
    </lineage>
</organism>
<evidence type="ECO:0000313" key="2">
    <source>
        <dbReference type="EMBL" id="HEC67797.1"/>
    </source>
</evidence>
<dbReference type="GO" id="GO:0035438">
    <property type="term" value="F:cyclic-di-GMP binding"/>
    <property type="evidence" value="ECO:0007669"/>
    <property type="project" value="InterPro"/>
</dbReference>
<sequence length="102" mass="11860">MEKNNFKERRQAKRKESINLIFYMSLSPKNTTEGMGKTLNLSKKGALIEIVNKIEPSTPIEMDIAIKEKIFHLKGKVVWMRQKSKDSYQVGIEFETPQDFPI</sequence>
<dbReference type="Pfam" id="PF07238">
    <property type="entry name" value="PilZ"/>
    <property type="match status" value="1"/>
</dbReference>
<name>A0A7C1VZN6_DESA2</name>
<dbReference type="InterPro" id="IPR009875">
    <property type="entry name" value="PilZ_domain"/>
</dbReference>
<reference evidence="2" key="1">
    <citation type="journal article" date="2020" name="mSystems">
        <title>Genome- and Community-Level Interaction Insights into Carbon Utilization and Element Cycling Functions of Hydrothermarchaeota in Hydrothermal Sediment.</title>
        <authorList>
            <person name="Zhou Z."/>
            <person name="Liu Y."/>
            <person name="Xu W."/>
            <person name="Pan J."/>
            <person name="Luo Z.H."/>
            <person name="Li M."/>
        </authorList>
    </citation>
    <scope>NUCLEOTIDE SEQUENCE [LARGE SCALE GENOMIC DNA]</scope>
    <source>
        <strain evidence="2">HyVt-389</strain>
    </source>
</reference>
<comment type="caution">
    <text evidence="2">The sequence shown here is derived from an EMBL/GenBank/DDBJ whole genome shotgun (WGS) entry which is preliminary data.</text>
</comment>
<accession>A0A7C1VZN6</accession>
<dbReference type="SUPFAM" id="SSF141371">
    <property type="entry name" value="PilZ domain-like"/>
    <property type="match status" value="1"/>
</dbReference>
<feature type="domain" description="PilZ" evidence="1">
    <location>
        <begin position="8"/>
        <end position="97"/>
    </location>
</feature>
<protein>
    <recommendedName>
        <fullName evidence="1">PilZ domain-containing protein</fullName>
    </recommendedName>
</protein>
<dbReference type="AlphaFoldDB" id="A0A7C1VZN6"/>
<gene>
    <name evidence="2" type="ORF">ENI35_03165</name>
</gene>
<dbReference type="Proteomes" id="UP000885738">
    <property type="component" value="Unassembled WGS sequence"/>
</dbReference>